<evidence type="ECO:0000259" key="12">
    <source>
        <dbReference type="Pfam" id="PF23256"/>
    </source>
</evidence>
<feature type="domain" description="Cation/H+ exchanger transmembrane" evidence="11">
    <location>
        <begin position="31"/>
        <end position="414"/>
    </location>
</feature>
<evidence type="ECO:0000256" key="5">
    <source>
        <dbReference type="ARBA" id="ARBA00022958"/>
    </source>
</evidence>
<dbReference type="Proteomes" id="UP001202328">
    <property type="component" value="Unassembled WGS sequence"/>
</dbReference>
<proteinExistence type="inferred from homology"/>
<dbReference type="PANTHER" id="PTHR32468">
    <property type="entry name" value="CATION/H + ANTIPORTER"/>
    <property type="match status" value="1"/>
</dbReference>
<keyword evidence="4 10" id="KW-0812">Transmembrane</keyword>
<keyword evidence="15" id="KW-1185">Reference proteome</keyword>
<dbReference type="GO" id="GO:0015297">
    <property type="term" value="F:antiporter activity"/>
    <property type="evidence" value="ECO:0007669"/>
    <property type="project" value="InterPro"/>
</dbReference>
<organism evidence="14 15">
    <name type="scientific">Papaver atlanticum</name>
    <dbReference type="NCBI Taxonomy" id="357466"/>
    <lineage>
        <taxon>Eukaryota</taxon>
        <taxon>Viridiplantae</taxon>
        <taxon>Streptophyta</taxon>
        <taxon>Embryophyta</taxon>
        <taxon>Tracheophyta</taxon>
        <taxon>Spermatophyta</taxon>
        <taxon>Magnoliopsida</taxon>
        <taxon>Ranunculales</taxon>
        <taxon>Papaveraceae</taxon>
        <taxon>Papaveroideae</taxon>
        <taxon>Papaver</taxon>
    </lineage>
</organism>
<accession>A0AAD4TIQ5</accession>
<keyword evidence="5" id="KW-0630">Potassium</keyword>
<dbReference type="Pfam" id="PF00999">
    <property type="entry name" value="Na_H_Exchanger"/>
    <property type="match status" value="1"/>
</dbReference>
<feature type="transmembrane region" description="Helical" evidence="10">
    <location>
        <begin position="214"/>
        <end position="233"/>
    </location>
</feature>
<dbReference type="Gene3D" id="1.20.1530.20">
    <property type="match status" value="1"/>
</dbReference>
<gene>
    <name evidence="14" type="ORF">MKW98_020827</name>
</gene>
<keyword evidence="3" id="KW-0633">Potassium transport</keyword>
<name>A0AAD4TIQ5_9MAGN</name>
<keyword evidence="7" id="KW-0406">Ion transport</keyword>
<feature type="transmembrane region" description="Helical" evidence="10">
    <location>
        <begin position="394"/>
        <end position="413"/>
    </location>
</feature>
<dbReference type="InterPro" id="IPR038770">
    <property type="entry name" value="Na+/solute_symporter_sf"/>
</dbReference>
<feature type="transmembrane region" description="Helical" evidence="10">
    <location>
        <begin position="47"/>
        <end position="65"/>
    </location>
</feature>
<feature type="transmembrane region" description="Helical" evidence="10">
    <location>
        <begin position="278"/>
        <end position="298"/>
    </location>
</feature>
<dbReference type="GO" id="GO:1902600">
    <property type="term" value="P:proton transmembrane transport"/>
    <property type="evidence" value="ECO:0007669"/>
    <property type="project" value="InterPro"/>
</dbReference>
<dbReference type="Pfam" id="PF23259">
    <property type="entry name" value="CHX17_C"/>
    <property type="match status" value="1"/>
</dbReference>
<feature type="transmembrane region" description="Helical" evidence="10">
    <location>
        <begin position="112"/>
        <end position="137"/>
    </location>
</feature>
<evidence type="ECO:0008006" key="16">
    <source>
        <dbReference type="Google" id="ProtNLM"/>
    </source>
</evidence>
<feature type="domain" description="Cation/H(+) antiporter central" evidence="12">
    <location>
        <begin position="471"/>
        <end position="593"/>
    </location>
</feature>
<keyword evidence="6 10" id="KW-1133">Transmembrane helix</keyword>
<dbReference type="EMBL" id="JAJJMB010001184">
    <property type="protein sequence ID" value="KAI3958185.1"/>
    <property type="molecule type" value="Genomic_DNA"/>
</dbReference>
<evidence type="ECO:0000259" key="11">
    <source>
        <dbReference type="Pfam" id="PF00999"/>
    </source>
</evidence>
<comment type="similarity">
    <text evidence="9">Belongs to the monovalent cation:proton antiporter 2 (CPA2) transporter (TC 2.A.37) family. CHX (TC 2.A.37.4) subfamily.</text>
</comment>
<evidence type="ECO:0000256" key="7">
    <source>
        <dbReference type="ARBA" id="ARBA00023065"/>
    </source>
</evidence>
<evidence type="ECO:0000256" key="3">
    <source>
        <dbReference type="ARBA" id="ARBA00022538"/>
    </source>
</evidence>
<keyword evidence="8 10" id="KW-0472">Membrane</keyword>
<dbReference type="PANTHER" id="PTHR32468:SF66">
    <property type="entry name" value="CATION_H+ EXCHANGER DOMAIN-CONTAINING PROTEIN"/>
    <property type="match status" value="1"/>
</dbReference>
<evidence type="ECO:0000256" key="8">
    <source>
        <dbReference type="ARBA" id="ARBA00023136"/>
    </source>
</evidence>
<dbReference type="InterPro" id="IPR050794">
    <property type="entry name" value="CPA2_transporter"/>
</dbReference>
<feature type="transmembrane region" description="Helical" evidence="10">
    <location>
        <begin position="253"/>
        <end position="271"/>
    </location>
</feature>
<evidence type="ECO:0000256" key="6">
    <source>
        <dbReference type="ARBA" id="ARBA00022989"/>
    </source>
</evidence>
<dbReference type="GO" id="GO:0006885">
    <property type="term" value="P:regulation of pH"/>
    <property type="evidence" value="ECO:0007669"/>
    <property type="project" value="TreeGrafter"/>
</dbReference>
<evidence type="ECO:0000256" key="2">
    <source>
        <dbReference type="ARBA" id="ARBA00022448"/>
    </source>
</evidence>
<dbReference type="InterPro" id="IPR057290">
    <property type="entry name" value="CHX17_C"/>
</dbReference>
<evidence type="ECO:0000256" key="1">
    <source>
        <dbReference type="ARBA" id="ARBA00004141"/>
    </source>
</evidence>
<evidence type="ECO:0000256" key="4">
    <source>
        <dbReference type="ARBA" id="ARBA00022692"/>
    </source>
</evidence>
<evidence type="ECO:0000259" key="13">
    <source>
        <dbReference type="Pfam" id="PF23259"/>
    </source>
</evidence>
<evidence type="ECO:0000256" key="10">
    <source>
        <dbReference type="SAM" id="Phobius"/>
    </source>
</evidence>
<feature type="transmembrane region" description="Helical" evidence="10">
    <location>
        <begin position="20"/>
        <end position="40"/>
    </location>
</feature>
<evidence type="ECO:0000313" key="14">
    <source>
        <dbReference type="EMBL" id="KAI3958185.1"/>
    </source>
</evidence>
<comment type="caution">
    <text evidence="14">The sequence shown here is derived from an EMBL/GenBank/DDBJ whole genome shotgun (WGS) entry which is preliminary data.</text>
</comment>
<dbReference type="AlphaFoldDB" id="A0AAD4TIQ5"/>
<dbReference type="GO" id="GO:0012505">
    <property type="term" value="C:endomembrane system"/>
    <property type="evidence" value="ECO:0007669"/>
    <property type="project" value="TreeGrafter"/>
</dbReference>
<evidence type="ECO:0000256" key="9">
    <source>
        <dbReference type="ARBA" id="ARBA00038341"/>
    </source>
</evidence>
<dbReference type="InterPro" id="IPR006153">
    <property type="entry name" value="Cation/H_exchanger_TM"/>
</dbReference>
<dbReference type="GO" id="GO:0016020">
    <property type="term" value="C:membrane"/>
    <property type="evidence" value="ECO:0007669"/>
    <property type="project" value="UniProtKB-SubCell"/>
</dbReference>
<feature type="transmembrane region" description="Helical" evidence="10">
    <location>
        <begin position="333"/>
        <end position="352"/>
    </location>
</feature>
<dbReference type="Pfam" id="PF23256">
    <property type="entry name" value="CHX17_2nd"/>
    <property type="match status" value="1"/>
</dbReference>
<feature type="transmembrane region" description="Helical" evidence="10">
    <location>
        <begin position="182"/>
        <end position="205"/>
    </location>
</feature>
<feature type="transmembrane region" description="Helical" evidence="10">
    <location>
        <begin position="364"/>
        <end position="382"/>
    </location>
</feature>
<feature type="transmembrane region" description="Helical" evidence="10">
    <location>
        <begin position="77"/>
        <end position="100"/>
    </location>
</feature>
<feature type="domain" description="Cation/H(+) antiporter C-terminal" evidence="13">
    <location>
        <begin position="605"/>
        <end position="746"/>
    </location>
</feature>
<dbReference type="InterPro" id="IPR057291">
    <property type="entry name" value="CHX17_2nd"/>
</dbReference>
<reference evidence="14" key="1">
    <citation type="submission" date="2022-04" db="EMBL/GenBank/DDBJ databases">
        <title>A functionally conserved STORR gene fusion in Papaver species that diverged 16.8 million years ago.</title>
        <authorList>
            <person name="Catania T."/>
        </authorList>
    </citation>
    <scope>NUCLEOTIDE SEQUENCE</scope>
    <source>
        <strain evidence="14">S-188037</strain>
    </source>
</reference>
<comment type="subcellular location">
    <subcellularLocation>
        <location evidence="1">Membrane</location>
        <topology evidence="1">Multi-pass membrane protein</topology>
    </subcellularLocation>
</comment>
<sequence length="746" mass="83138">MAGFQCQDSKGLFEDATFPFLQLQIGIAILLTGTFNVLLGHLDQIKYVSSVFAGIAVGIIGPFLGNTKYFQAIAERSGWLGLVELISFITLTCFSFLVGVKTDMNMVVNARKTTYIIGFSTFIFPLLVNAALCVVTMKTITMDNELRDSLKFIALAISTTSFYDTACAVNDINLLNSEIGRLALAISIITGLCSWGFAFVLTLIAEFMALKSKLLIISVISKSAMLIFILFIARPVVSWMNRKTPEGKTLREGYVSVIISTVLGVAFYSEFIGQHSLFGPLMIGLIVPVGTPVGIAVQKKLDCFVTYVLMPTIYIVAGYRAQKFESKIRNWVIVEFMILFACCTKIIAVMLSSLYCQLPIQDSFLLGLILNCAGIFYLIFCISMDREKFIDQPTYTYMLLSSILITMICTPIVKHLYDPSSRYTNYKRQTIQNSSVKEELRILACVYKQENVPSILNFLEATNPTKDSTVCIYILYLVELIGRAASILVTHKQKKNKVTRSQSRNTSEKIINAFNHFAEQNPCFSIGQAYTAVSPIEGMHNDVCHVAMETRTHLVVIPFGELAEHPFRAVNQSVLHKAPCSVGILIDHIDGAKPVVDASISSCHSVAMIFIGGPDDREALAYGMRMADDNPSLKLSVFRFTHTKLRDNKNTKKDDELINELWQTIKNTVNIEYIEEALTDCADTASRIKSLEETYDFILVGRRHEDDSPILQGLHQWCVYKELGVVGDLFATSSYQGGFSLLVMQQ</sequence>
<protein>
    <recommendedName>
        <fullName evidence="16">Cation/H+ exchanger domain-containing protein</fullName>
    </recommendedName>
</protein>
<evidence type="ECO:0000313" key="15">
    <source>
        <dbReference type="Proteomes" id="UP001202328"/>
    </source>
</evidence>
<dbReference type="GO" id="GO:0006813">
    <property type="term" value="P:potassium ion transport"/>
    <property type="evidence" value="ECO:0007669"/>
    <property type="project" value="UniProtKB-KW"/>
</dbReference>
<keyword evidence="2" id="KW-0813">Transport</keyword>